<evidence type="ECO:0000313" key="2">
    <source>
        <dbReference type="EMBL" id="RFT42118.1"/>
    </source>
</evidence>
<organism evidence="2 3">
    <name type="scientific">Cutibacterium avidum</name>
    <dbReference type="NCBI Taxonomy" id="33010"/>
    <lineage>
        <taxon>Bacteria</taxon>
        <taxon>Bacillati</taxon>
        <taxon>Actinomycetota</taxon>
        <taxon>Actinomycetes</taxon>
        <taxon>Propionibacteriales</taxon>
        <taxon>Propionibacteriaceae</taxon>
        <taxon>Cutibacterium</taxon>
    </lineage>
</organism>
<comment type="caution">
    <text evidence="2">The sequence shown here is derived from an EMBL/GenBank/DDBJ whole genome shotgun (WGS) entry which is preliminary data.</text>
</comment>
<dbReference type="RefSeq" id="WP_117189768.1">
    <property type="nucleotide sequence ID" value="NZ_NOWI01000012.1"/>
</dbReference>
<sequence>MQVLYMRSRRILAGILAVTLGVFAVMTLVRDPQVVGVIVGIVGIVVAALLVLVVIRPGTHLRLDVSAFLSGAICLGACQGTLGRKLSAAGYMVVPAVVIAVCCATVAVMAQAEIDSQRTRDRL</sequence>
<dbReference type="EMBL" id="NOWI01000012">
    <property type="protein sequence ID" value="RFT42118.1"/>
    <property type="molecule type" value="Genomic_DNA"/>
</dbReference>
<gene>
    <name evidence="2" type="ORF">CHT91_11680</name>
</gene>
<feature type="transmembrane region" description="Helical" evidence="1">
    <location>
        <begin position="12"/>
        <end position="29"/>
    </location>
</feature>
<keyword evidence="1" id="KW-0812">Transmembrane</keyword>
<feature type="transmembrane region" description="Helical" evidence="1">
    <location>
        <begin position="35"/>
        <end position="54"/>
    </location>
</feature>
<proteinExistence type="predicted"/>
<keyword evidence="1" id="KW-0472">Membrane</keyword>
<feature type="transmembrane region" description="Helical" evidence="1">
    <location>
        <begin position="61"/>
        <end position="82"/>
    </location>
</feature>
<evidence type="ECO:0000256" key="1">
    <source>
        <dbReference type="SAM" id="Phobius"/>
    </source>
</evidence>
<accession>A0A3E2D9S4</accession>
<dbReference type="Proteomes" id="UP000259211">
    <property type="component" value="Unassembled WGS sequence"/>
</dbReference>
<name>A0A3E2D9S4_9ACTN</name>
<reference evidence="2 3" key="1">
    <citation type="submission" date="2017-07" db="EMBL/GenBank/DDBJ databases">
        <authorList>
            <person name="Sun Z.S."/>
            <person name="Albrecht U."/>
            <person name="Echele G."/>
            <person name="Lee C.C."/>
        </authorList>
    </citation>
    <scope>NUCLEOTIDE SEQUENCE [LARGE SCALE GENOMIC DNA]</scope>
    <source>
        <strain evidence="2 3">P16-029</strain>
    </source>
</reference>
<feature type="transmembrane region" description="Helical" evidence="1">
    <location>
        <begin position="88"/>
        <end position="110"/>
    </location>
</feature>
<evidence type="ECO:0000313" key="3">
    <source>
        <dbReference type="Proteomes" id="UP000259211"/>
    </source>
</evidence>
<protein>
    <submittedName>
        <fullName evidence="2">Uncharacterized protein</fullName>
    </submittedName>
</protein>
<dbReference type="AlphaFoldDB" id="A0A3E2D9S4"/>
<keyword evidence="1" id="KW-1133">Transmembrane helix</keyword>